<keyword evidence="3" id="KW-1185">Reference proteome</keyword>
<gene>
    <name evidence="2" type="ORF">FHR37_003104</name>
</gene>
<dbReference type="InterPro" id="IPR029058">
    <property type="entry name" value="AB_hydrolase_fold"/>
</dbReference>
<comment type="caution">
    <text evidence="2">The sequence shown here is derived from an EMBL/GenBank/DDBJ whole genome shotgun (WGS) entry which is preliminary data.</text>
</comment>
<proteinExistence type="predicted"/>
<evidence type="ECO:0000313" key="2">
    <source>
        <dbReference type="EMBL" id="NYH84253.1"/>
    </source>
</evidence>
<dbReference type="SUPFAM" id="SSF53474">
    <property type="entry name" value="alpha/beta-Hydrolases"/>
    <property type="match status" value="1"/>
</dbReference>
<dbReference type="Proteomes" id="UP000533017">
    <property type="component" value="Unassembled WGS sequence"/>
</dbReference>
<reference evidence="2 3" key="1">
    <citation type="submission" date="2020-07" db="EMBL/GenBank/DDBJ databases">
        <title>Sequencing the genomes of 1000 actinobacteria strains.</title>
        <authorList>
            <person name="Klenk H.-P."/>
        </authorList>
    </citation>
    <scope>NUCLEOTIDE SEQUENCE [LARGE SCALE GENOMIC DNA]</scope>
    <source>
        <strain evidence="2 3">DSM 45117</strain>
    </source>
</reference>
<name>A0ABX2S5D6_9ACTN</name>
<organism evidence="2 3">
    <name type="scientific">Actinopolymorpha cephalotaxi</name>
    <dbReference type="NCBI Taxonomy" id="504797"/>
    <lineage>
        <taxon>Bacteria</taxon>
        <taxon>Bacillati</taxon>
        <taxon>Actinomycetota</taxon>
        <taxon>Actinomycetes</taxon>
        <taxon>Propionibacteriales</taxon>
        <taxon>Actinopolymorphaceae</taxon>
        <taxon>Actinopolymorpha</taxon>
    </lineage>
</organism>
<sequence length="197" mass="21348">MVVAHSHGGLVVQEAAAMDRDLVSAVIAIDAWFAERDEAFMETVPDGMRQWLRSAVRQTNGMTVIPPPPPAAFGINDASLAAEVRSRLAEQPLGTFDAPSSGFNFAQAGIPGVAIVCEPRTLPFDRLAERHGFSIRSITSGHNVMLLEPRRLASVLLQSVRHLDFIAGTSGERVRRTPVPRSDVGPRGKHVSRQARP</sequence>
<dbReference type="EMBL" id="JACBZA010000001">
    <property type="protein sequence ID" value="NYH84253.1"/>
    <property type="molecule type" value="Genomic_DNA"/>
</dbReference>
<feature type="region of interest" description="Disordered" evidence="1">
    <location>
        <begin position="174"/>
        <end position="197"/>
    </location>
</feature>
<feature type="compositionally biased region" description="Basic residues" evidence="1">
    <location>
        <begin position="187"/>
        <end position="197"/>
    </location>
</feature>
<evidence type="ECO:0000256" key="1">
    <source>
        <dbReference type="SAM" id="MobiDB-lite"/>
    </source>
</evidence>
<dbReference type="Gene3D" id="3.40.50.1820">
    <property type="entry name" value="alpha/beta hydrolase"/>
    <property type="match status" value="1"/>
</dbReference>
<accession>A0ABX2S5D6</accession>
<evidence type="ECO:0000313" key="3">
    <source>
        <dbReference type="Proteomes" id="UP000533017"/>
    </source>
</evidence>
<protein>
    <submittedName>
        <fullName evidence="2">Pimeloyl-ACP methyl ester carboxylesterase</fullName>
    </submittedName>
</protein>